<dbReference type="Proteomes" id="UP000178435">
    <property type="component" value="Unassembled WGS sequence"/>
</dbReference>
<feature type="domain" description="4Fe-4S ferredoxin-type" evidence="4">
    <location>
        <begin position="29"/>
        <end position="57"/>
    </location>
</feature>
<dbReference type="GO" id="GO:0051536">
    <property type="term" value="F:iron-sulfur cluster binding"/>
    <property type="evidence" value="ECO:0007669"/>
    <property type="project" value="UniProtKB-KW"/>
</dbReference>
<dbReference type="InterPro" id="IPR017900">
    <property type="entry name" value="4Fe4S_Fe_S_CS"/>
</dbReference>
<dbReference type="AlphaFoldDB" id="A0A1F7RW54"/>
<proteinExistence type="predicted"/>
<keyword evidence="1" id="KW-0479">Metal-binding</keyword>
<protein>
    <recommendedName>
        <fullName evidence="4">4Fe-4S ferredoxin-type domain-containing protein</fullName>
    </recommendedName>
</protein>
<evidence type="ECO:0000313" key="5">
    <source>
        <dbReference type="EMBL" id="OGL45640.1"/>
    </source>
</evidence>
<dbReference type="InterPro" id="IPR017896">
    <property type="entry name" value="4Fe4S_Fe-S-bd"/>
</dbReference>
<evidence type="ECO:0000259" key="4">
    <source>
        <dbReference type="PROSITE" id="PS51379"/>
    </source>
</evidence>
<dbReference type="PROSITE" id="PS51379">
    <property type="entry name" value="4FE4S_FER_2"/>
    <property type="match status" value="2"/>
</dbReference>
<sequence length="79" mass="8784">MKVDRDICAGCGGCVNQCPRVAIRFIDNKSYIDQLSCIECGTCRSVCGVTAIYSECRFPDIIPLNFESNPFAEEDLKQL</sequence>
<dbReference type="PROSITE" id="PS00198">
    <property type="entry name" value="4FE4S_FER_1"/>
    <property type="match status" value="2"/>
</dbReference>
<dbReference type="EMBL" id="MGDF01000084">
    <property type="protein sequence ID" value="OGL45640.1"/>
    <property type="molecule type" value="Genomic_DNA"/>
</dbReference>
<evidence type="ECO:0000256" key="2">
    <source>
        <dbReference type="ARBA" id="ARBA00023004"/>
    </source>
</evidence>
<organism evidence="5 6">
    <name type="scientific">Candidatus Schekmanbacteria bacterium RBG_16_38_11</name>
    <dbReference type="NCBI Taxonomy" id="1817880"/>
    <lineage>
        <taxon>Bacteria</taxon>
        <taxon>Candidatus Schekmaniibacteriota</taxon>
    </lineage>
</organism>
<name>A0A1F7RW54_9BACT</name>
<accession>A0A1F7RW54</accession>
<dbReference type="Gene3D" id="3.30.70.20">
    <property type="match status" value="1"/>
</dbReference>
<keyword evidence="2" id="KW-0408">Iron</keyword>
<comment type="caution">
    <text evidence="5">The sequence shown here is derived from an EMBL/GenBank/DDBJ whole genome shotgun (WGS) entry which is preliminary data.</text>
</comment>
<dbReference type="GO" id="GO:0046872">
    <property type="term" value="F:metal ion binding"/>
    <property type="evidence" value="ECO:0007669"/>
    <property type="project" value="UniProtKB-KW"/>
</dbReference>
<dbReference type="SUPFAM" id="SSF54862">
    <property type="entry name" value="4Fe-4S ferredoxins"/>
    <property type="match status" value="1"/>
</dbReference>
<evidence type="ECO:0000256" key="3">
    <source>
        <dbReference type="ARBA" id="ARBA00023014"/>
    </source>
</evidence>
<evidence type="ECO:0000313" key="6">
    <source>
        <dbReference type="Proteomes" id="UP000178435"/>
    </source>
</evidence>
<keyword evidence="3" id="KW-0411">Iron-sulfur</keyword>
<gene>
    <name evidence="5" type="ORF">A2149_01905</name>
</gene>
<reference evidence="5 6" key="1">
    <citation type="journal article" date="2016" name="Nat. Commun.">
        <title>Thousands of microbial genomes shed light on interconnected biogeochemical processes in an aquifer system.</title>
        <authorList>
            <person name="Anantharaman K."/>
            <person name="Brown C.T."/>
            <person name="Hug L.A."/>
            <person name="Sharon I."/>
            <person name="Castelle C.J."/>
            <person name="Probst A.J."/>
            <person name="Thomas B.C."/>
            <person name="Singh A."/>
            <person name="Wilkins M.J."/>
            <person name="Karaoz U."/>
            <person name="Brodie E.L."/>
            <person name="Williams K.H."/>
            <person name="Hubbard S.S."/>
            <person name="Banfield J.F."/>
        </authorList>
    </citation>
    <scope>NUCLEOTIDE SEQUENCE [LARGE SCALE GENOMIC DNA]</scope>
</reference>
<feature type="domain" description="4Fe-4S ferredoxin-type" evidence="4">
    <location>
        <begin position="1"/>
        <end position="28"/>
    </location>
</feature>
<evidence type="ECO:0000256" key="1">
    <source>
        <dbReference type="ARBA" id="ARBA00022723"/>
    </source>
</evidence>
<dbReference type="Pfam" id="PF13237">
    <property type="entry name" value="Fer4_10"/>
    <property type="match status" value="1"/>
</dbReference>